<dbReference type="GO" id="GO:0006281">
    <property type="term" value="P:DNA repair"/>
    <property type="evidence" value="ECO:0007669"/>
    <property type="project" value="UniProtKB-KW"/>
</dbReference>
<dbReference type="PANTHER" id="PTHR23389">
    <property type="entry name" value="CHROMOSOME TRANSMISSION FIDELITY FACTOR 18"/>
    <property type="match status" value="1"/>
</dbReference>
<feature type="active site" description="N6-AMP-lysine intermediate" evidence="15">
    <location>
        <position position="138"/>
    </location>
</feature>
<evidence type="ECO:0000256" key="17">
    <source>
        <dbReference type="SAM" id="Coils"/>
    </source>
</evidence>
<evidence type="ECO:0000256" key="6">
    <source>
        <dbReference type="ARBA" id="ARBA00022723"/>
    </source>
</evidence>
<dbReference type="PROSITE" id="PS01055">
    <property type="entry name" value="DNA_LIGASE_N1"/>
    <property type="match status" value="1"/>
</dbReference>
<dbReference type="InterPro" id="IPR018239">
    <property type="entry name" value="DNA_ligase_AS"/>
</dbReference>
<keyword evidence="5 15" id="KW-0235">DNA replication</keyword>
<feature type="binding site" evidence="15">
    <location>
        <position position="196"/>
    </location>
    <ligand>
        <name>NAD(+)</name>
        <dbReference type="ChEBI" id="CHEBI:57540"/>
    </ligand>
</feature>
<evidence type="ECO:0000256" key="9">
    <source>
        <dbReference type="ARBA" id="ARBA00022842"/>
    </source>
</evidence>
<dbReference type="EMBL" id="JAPOHD010000022">
    <property type="protein sequence ID" value="MCY1720866.1"/>
    <property type="molecule type" value="Genomic_DNA"/>
</dbReference>
<keyword evidence="20" id="KW-1185">Reference proteome</keyword>
<dbReference type="SMART" id="SM00532">
    <property type="entry name" value="LIGANc"/>
    <property type="match status" value="1"/>
</dbReference>
<keyword evidence="10 15" id="KW-0520">NAD</keyword>
<keyword evidence="12 15" id="KW-0464">Manganese</keyword>
<feature type="domain" description="BRCT" evidence="18">
    <location>
        <begin position="613"/>
        <end position="691"/>
    </location>
</feature>
<evidence type="ECO:0000256" key="15">
    <source>
        <dbReference type="HAMAP-Rule" id="MF_01588"/>
    </source>
</evidence>
<feature type="binding site" evidence="15">
    <location>
        <position position="335"/>
    </location>
    <ligand>
        <name>NAD(+)</name>
        <dbReference type="ChEBI" id="CHEBI:57540"/>
    </ligand>
</feature>
<dbReference type="PROSITE" id="PS01056">
    <property type="entry name" value="DNA_LIGASE_N2"/>
    <property type="match status" value="1"/>
</dbReference>
<dbReference type="NCBIfam" id="TIGR00575">
    <property type="entry name" value="dnlj"/>
    <property type="match status" value="1"/>
</dbReference>
<dbReference type="InterPro" id="IPR001679">
    <property type="entry name" value="DNA_ligase"/>
</dbReference>
<feature type="binding site" evidence="15">
    <location>
        <position position="432"/>
    </location>
    <ligand>
        <name>Zn(2+)</name>
        <dbReference type="ChEBI" id="CHEBI:29105"/>
    </ligand>
</feature>
<dbReference type="InterPro" id="IPR004150">
    <property type="entry name" value="NAD_DNA_ligase_OB"/>
</dbReference>
<name>A0A9X3F8Q7_9BACT</name>
<keyword evidence="17" id="KW-0175">Coiled coil</keyword>
<dbReference type="EC" id="6.5.1.2" evidence="2 15"/>
<dbReference type="InterPro" id="IPR012340">
    <property type="entry name" value="NA-bd_OB-fold"/>
</dbReference>
<evidence type="ECO:0000313" key="19">
    <source>
        <dbReference type="EMBL" id="MCY1720866.1"/>
    </source>
</evidence>
<feature type="binding site" evidence="15">
    <location>
        <position position="453"/>
    </location>
    <ligand>
        <name>Zn(2+)</name>
        <dbReference type="ChEBI" id="CHEBI:29105"/>
    </ligand>
</feature>
<dbReference type="RefSeq" id="WP_343333199.1">
    <property type="nucleotide sequence ID" value="NZ_JAPOHD010000022.1"/>
</dbReference>
<evidence type="ECO:0000256" key="14">
    <source>
        <dbReference type="ARBA" id="ARBA00060881"/>
    </source>
</evidence>
<dbReference type="PANTHER" id="PTHR23389:SF9">
    <property type="entry name" value="DNA LIGASE"/>
    <property type="match status" value="1"/>
</dbReference>
<dbReference type="FunFam" id="3.30.470.30:FF:000001">
    <property type="entry name" value="DNA ligase"/>
    <property type="match status" value="1"/>
</dbReference>
<dbReference type="HAMAP" id="MF_01588">
    <property type="entry name" value="DNA_ligase_A"/>
    <property type="match status" value="1"/>
</dbReference>
<dbReference type="GO" id="GO:0006260">
    <property type="term" value="P:DNA replication"/>
    <property type="evidence" value="ECO:0007669"/>
    <property type="project" value="UniProtKB-KW"/>
</dbReference>
<dbReference type="GO" id="GO:0003677">
    <property type="term" value="F:DNA binding"/>
    <property type="evidence" value="ECO:0007669"/>
    <property type="project" value="InterPro"/>
</dbReference>
<dbReference type="InterPro" id="IPR036420">
    <property type="entry name" value="BRCT_dom_sf"/>
</dbReference>
<comment type="cofactor">
    <cofactor evidence="15">
        <name>Mg(2+)</name>
        <dbReference type="ChEBI" id="CHEBI:18420"/>
    </cofactor>
    <cofactor evidence="15">
        <name>Mn(2+)</name>
        <dbReference type="ChEBI" id="CHEBI:29035"/>
    </cofactor>
</comment>
<dbReference type="SMART" id="SM00278">
    <property type="entry name" value="HhH1"/>
    <property type="match status" value="3"/>
</dbReference>
<dbReference type="InterPro" id="IPR004149">
    <property type="entry name" value="Znf_DNAligase_C4"/>
</dbReference>
<evidence type="ECO:0000256" key="10">
    <source>
        <dbReference type="ARBA" id="ARBA00023027"/>
    </source>
</evidence>
<evidence type="ECO:0000256" key="8">
    <source>
        <dbReference type="ARBA" id="ARBA00022833"/>
    </source>
</evidence>
<dbReference type="FunFam" id="2.40.50.140:FF:000012">
    <property type="entry name" value="DNA ligase"/>
    <property type="match status" value="1"/>
</dbReference>
<keyword evidence="9 15" id="KW-0460">Magnesium</keyword>
<dbReference type="SMART" id="SM00292">
    <property type="entry name" value="BRCT"/>
    <property type="match status" value="1"/>
</dbReference>
<dbReference type="Gene3D" id="1.10.287.610">
    <property type="entry name" value="Helix hairpin bin"/>
    <property type="match status" value="1"/>
</dbReference>
<dbReference type="FunFam" id="1.10.150.20:FF:000007">
    <property type="entry name" value="DNA ligase"/>
    <property type="match status" value="1"/>
</dbReference>
<comment type="similarity">
    <text evidence="14 15">Belongs to the NAD-dependent DNA ligase family. LigA subfamily.</text>
</comment>
<comment type="catalytic activity">
    <reaction evidence="13 15 16">
        <text>NAD(+) + (deoxyribonucleotide)n-3'-hydroxyl + 5'-phospho-(deoxyribonucleotide)m = (deoxyribonucleotide)n+m + AMP + beta-nicotinamide D-nucleotide.</text>
        <dbReference type="EC" id="6.5.1.2"/>
    </reaction>
</comment>
<dbReference type="CDD" id="cd00114">
    <property type="entry name" value="LIGANc"/>
    <property type="match status" value="1"/>
</dbReference>
<dbReference type="SUPFAM" id="SSF50249">
    <property type="entry name" value="Nucleic acid-binding proteins"/>
    <property type="match status" value="1"/>
</dbReference>
<keyword evidence="4 15" id="KW-0436">Ligase</keyword>
<dbReference type="FunFam" id="6.20.10.30:FF:000005">
    <property type="entry name" value="DNA ligase"/>
    <property type="match status" value="1"/>
</dbReference>
<evidence type="ECO:0000256" key="5">
    <source>
        <dbReference type="ARBA" id="ARBA00022705"/>
    </source>
</evidence>
<dbReference type="SUPFAM" id="SSF47781">
    <property type="entry name" value="RuvA domain 2-like"/>
    <property type="match status" value="1"/>
</dbReference>
<feature type="binding site" evidence="15">
    <location>
        <position position="429"/>
    </location>
    <ligand>
        <name>Zn(2+)</name>
        <dbReference type="ChEBI" id="CHEBI:29105"/>
    </ligand>
</feature>
<feature type="binding site" evidence="15">
    <location>
        <position position="159"/>
    </location>
    <ligand>
        <name>NAD(+)</name>
        <dbReference type="ChEBI" id="CHEBI:57540"/>
    </ligand>
</feature>
<dbReference type="Pfam" id="PF12826">
    <property type="entry name" value="HHH_2"/>
    <property type="match status" value="1"/>
</dbReference>
<dbReference type="Gene3D" id="1.10.150.20">
    <property type="entry name" value="5' to 3' exonuclease, C-terminal subdomain"/>
    <property type="match status" value="2"/>
</dbReference>
<dbReference type="Gene3D" id="3.30.470.30">
    <property type="entry name" value="DNA ligase/mRNA capping enzyme"/>
    <property type="match status" value="1"/>
</dbReference>
<evidence type="ECO:0000256" key="1">
    <source>
        <dbReference type="ARBA" id="ARBA00004067"/>
    </source>
</evidence>
<dbReference type="InterPro" id="IPR033136">
    <property type="entry name" value="DNA_ligase_CS"/>
</dbReference>
<evidence type="ECO:0000256" key="12">
    <source>
        <dbReference type="ARBA" id="ARBA00023211"/>
    </source>
</evidence>
<feature type="binding site" evidence="15">
    <location>
        <begin position="57"/>
        <end position="61"/>
    </location>
    <ligand>
        <name>NAD(+)</name>
        <dbReference type="ChEBI" id="CHEBI:57540"/>
    </ligand>
</feature>
<dbReference type="InterPro" id="IPR013839">
    <property type="entry name" value="DNAligase_adenylation"/>
</dbReference>
<dbReference type="SUPFAM" id="SSF56091">
    <property type="entry name" value="DNA ligase/mRNA capping enzyme, catalytic domain"/>
    <property type="match status" value="1"/>
</dbReference>
<keyword evidence="6 15" id="KW-0479">Metal-binding</keyword>
<proteinExistence type="inferred from homology"/>
<dbReference type="GO" id="GO:0005829">
    <property type="term" value="C:cytosol"/>
    <property type="evidence" value="ECO:0007669"/>
    <property type="project" value="TreeGrafter"/>
</dbReference>
<dbReference type="PROSITE" id="PS50172">
    <property type="entry name" value="BRCT"/>
    <property type="match status" value="1"/>
</dbReference>
<reference evidence="19" key="1">
    <citation type="submission" date="2022-11" db="EMBL/GenBank/DDBJ databases">
        <title>Marilongibacter aestuarii gen. nov., sp. nov., isolated from tidal flat sediment.</title>
        <authorList>
            <person name="Jiayan W."/>
        </authorList>
    </citation>
    <scope>NUCLEOTIDE SEQUENCE</scope>
    <source>
        <strain evidence="19">Z1-6</strain>
    </source>
</reference>
<dbReference type="AlphaFoldDB" id="A0A9X3F8Q7"/>
<dbReference type="InterPro" id="IPR001357">
    <property type="entry name" value="BRCT_dom"/>
</dbReference>
<evidence type="ECO:0000256" key="11">
    <source>
        <dbReference type="ARBA" id="ARBA00023204"/>
    </source>
</evidence>
<evidence type="ECO:0000256" key="3">
    <source>
        <dbReference type="ARBA" id="ARBA00013308"/>
    </source>
</evidence>
<organism evidence="19 20">
    <name type="scientific">Draconibacterium aestuarii</name>
    <dbReference type="NCBI Taxonomy" id="2998507"/>
    <lineage>
        <taxon>Bacteria</taxon>
        <taxon>Pseudomonadati</taxon>
        <taxon>Bacteroidota</taxon>
        <taxon>Bacteroidia</taxon>
        <taxon>Marinilabiliales</taxon>
        <taxon>Prolixibacteraceae</taxon>
        <taxon>Draconibacterium</taxon>
    </lineage>
</organism>
<keyword evidence="7 15" id="KW-0227">DNA damage</keyword>
<protein>
    <recommendedName>
        <fullName evidence="3 15">DNA ligase</fullName>
        <ecNumber evidence="2 15">6.5.1.2</ecNumber>
    </recommendedName>
    <alternativeName>
        <fullName evidence="15">Polydeoxyribonucleotide synthase [NAD(+)]</fullName>
    </alternativeName>
</protein>
<dbReference type="FunFam" id="1.10.150.20:FF:000006">
    <property type="entry name" value="DNA ligase"/>
    <property type="match status" value="1"/>
</dbReference>
<keyword evidence="8 15" id="KW-0862">Zinc</keyword>
<dbReference type="Gene3D" id="6.20.10.30">
    <property type="match status" value="1"/>
</dbReference>
<dbReference type="Proteomes" id="UP001145087">
    <property type="component" value="Unassembled WGS sequence"/>
</dbReference>
<dbReference type="SUPFAM" id="SSF52113">
    <property type="entry name" value="BRCT domain"/>
    <property type="match status" value="1"/>
</dbReference>
<dbReference type="InterPro" id="IPR003583">
    <property type="entry name" value="Hlx-hairpin-Hlx_DNA-bd_motif"/>
</dbReference>
<comment type="function">
    <text evidence="1 15">DNA ligase that catalyzes the formation of phosphodiester linkages between 5'-phosphoryl and 3'-hydroxyl groups in double-stranded DNA using NAD as a coenzyme and as the energy source for the reaction. It is essential for DNA replication and repair of damaged DNA.</text>
</comment>
<sequence>MNRKSLTIFSPYTRVQRVISTMKMNKEEALNKIKELQAELSEHNYKYYVLAQPEISDFDFDMKLKELEKLEKEYGIHDSNSPTKRVGSDLSSDFEQVDHKYSMLSLSNAYNEDELRDFDTRIKKIIETDDFEYVCELKFDGSSISLTYENGELVRAVTRGDGVKGDDVTTNVRTIKSIPLKLRGSDYPDSFEIRGEILMPFEIFNNLNEELENAGEPLLANPRNTAAGTLKMKKSSVVAARKLDAYLYYLLGENLPEDGHIQNLKKAREWGFKISDATQLCKNLDEVFAFIEKWDTERVNLPVATDGIVIKVNSKRLQDNLGYTAKSPRWAIAYKFKAESVSTVLKSVSYQVGRTGAVTPVANLEPVLIAGTIVKRASLHNADIIQNLDLHMGDTVFVEKGGEIIPKITAVDPTKRHPMFQPVSFITNCPECGTELIRREGEAAHYCPNEDGCPPQIKGKMEHFVSRKAMDIDGIGQETIELLYNEGLAKNISDFYLLKKEELENLERMAEKSAQRILDGLEASKKVPFERVLFALGIRFVGETVAKTLVKKLHTIENIQNQTAEQLIEIDEIGGRIAESVVEWFSKEEHIDLIKKLQEQGLQFAISEDQLEGQTDKLAGLNIIISGTFEKHSRDELKKMIEKNGGKNVGSISKKTSYMLAGSNIGPSKLEKITKLEIPMISEDDFLKMLE</sequence>
<evidence type="ECO:0000256" key="4">
    <source>
        <dbReference type="ARBA" id="ARBA00022598"/>
    </source>
</evidence>
<feature type="coiled-coil region" evidence="17">
    <location>
        <begin position="19"/>
        <end position="46"/>
    </location>
</feature>
<gene>
    <name evidence="15 19" type="primary">ligA</name>
    <name evidence="19" type="ORF">OU798_10955</name>
</gene>
<dbReference type="Pfam" id="PF01653">
    <property type="entry name" value="DNA_ligase_aden"/>
    <property type="match status" value="1"/>
</dbReference>
<feature type="binding site" evidence="15">
    <location>
        <position position="311"/>
    </location>
    <ligand>
        <name>NAD(+)</name>
        <dbReference type="ChEBI" id="CHEBI:57540"/>
    </ligand>
</feature>
<feature type="binding site" evidence="15">
    <location>
        <begin position="105"/>
        <end position="106"/>
    </location>
    <ligand>
        <name>NAD(+)</name>
        <dbReference type="ChEBI" id="CHEBI:57540"/>
    </ligand>
</feature>
<evidence type="ECO:0000313" key="20">
    <source>
        <dbReference type="Proteomes" id="UP001145087"/>
    </source>
</evidence>
<evidence type="ECO:0000259" key="18">
    <source>
        <dbReference type="PROSITE" id="PS50172"/>
    </source>
</evidence>
<dbReference type="GO" id="GO:0003911">
    <property type="term" value="F:DNA ligase (NAD+) activity"/>
    <property type="evidence" value="ECO:0007669"/>
    <property type="project" value="UniProtKB-UniRule"/>
</dbReference>
<dbReference type="InterPro" id="IPR041663">
    <property type="entry name" value="DisA/LigA_HHH"/>
</dbReference>
<dbReference type="InterPro" id="IPR010994">
    <property type="entry name" value="RuvA_2-like"/>
</dbReference>
<keyword evidence="11 15" id="KW-0234">DNA repair</keyword>
<comment type="caution">
    <text evidence="19">The sequence shown here is derived from an EMBL/GenBank/DDBJ whole genome shotgun (WGS) entry which is preliminary data.</text>
</comment>
<dbReference type="PIRSF" id="PIRSF001604">
    <property type="entry name" value="LigA"/>
    <property type="match status" value="1"/>
</dbReference>
<accession>A0A9X3F8Q7</accession>
<dbReference type="Pfam" id="PF14520">
    <property type="entry name" value="HHH_5"/>
    <property type="match status" value="1"/>
</dbReference>
<feature type="binding site" evidence="15">
    <location>
        <position position="447"/>
    </location>
    <ligand>
        <name>Zn(2+)</name>
        <dbReference type="ChEBI" id="CHEBI:29105"/>
    </ligand>
</feature>
<evidence type="ECO:0000256" key="7">
    <source>
        <dbReference type="ARBA" id="ARBA00022763"/>
    </source>
</evidence>
<dbReference type="Pfam" id="PF00533">
    <property type="entry name" value="BRCT"/>
    <property type="match status" value="1"/>
</dbReference>
<dbReference type="Pfam" id="PF03120">
    <property type="entry name" value="OB_DNA_ligase"/>
    <property type="match status" value="1"/>
</dbReference>
<dbReference type="InterPro" id="IPR013840">
    <property type="entry name" value="DNAligase_N"/>
</dbReference>
<dbReference type="Pfam" id="PF03119">
    <property type="entry name" value="DNA_ligase_ZBD"/>
    <property type="match status" value="1"/>
</dbReference>
<evidence type="ECO:0000256" key="13">
    <source>
        <dbReference type="ARBA" id="ARBA00034005"/>
    </source>
</evidence>
<dbReference type="Gene3D" id="3.40.50.10190">
    <property type="entry name" value="BRCT domain"/>
    <property type="match status" value="1"/>
</dbReference>
<dbReference type="GO" id="GO:0046872">
    <property type="term" value="F:metal ion binding"/>
    <property type="evidence" value="ECO:0007669"/>
    <property type="project" value="UniProtKB-KW"/>
</dbReference>
<feature type="binding site" evidence="15">
    <location>
        <position position="136"/>
    </location>
    <ligand>
        <name>NAD(+)</name>
        <dbReference type="ChEBI" id="CHEBI:57540"/>
    </ligand>
</feature>
<dbReference type="NCBIfam" id="NF005932">
    <property type="entry name" value="PRK07956.1"/>
    <property type="match status" value="1"/>
</dbReference>
<evidence type="ECO:0000256" key="16">
    <source>
        <dbReference type="RuleBase" id="RU000618"/>
    </source>
</evidence>
<evidence type="ECO:0000256" key="2">
    <source>
        <dbReference type="ARBA" id="ARBA00012722"/>
    </source>
</evidence>
<dbReference type="Gene3D" id="2.40.50.140">
    <property type="entry name" value="Nucleic acid-binding proteins"/>
    <property type="match status" value="1"/>
</dbReference>